<dbReference type="AlphaFoldDB" id="A0A835SB95"/>
<comment type="caution">
    <text evidence="2">The sequence shown here is derived from an EMBL/GenBank/DDBJ whole genome shotgun (WGS) entry which is preliminary data.</text>
</comment>
<feature type="region of interest" description="Disordered" evidence="1">
    <location>
        <begin position="247"/>
        <end position="271"/>
    </location>
</feature>
<feature type="region of interest" description="Disordered" evidence="1">
    <location>
        <begin position="157"/>
        <end position="188"/>
    </location>
</feature>
<gene>
    <name evidence="2" type="ORF">HXX76_015065</name>
</gene>
<feature type="compositionally biased region" description="Pro residues" evidence="1">
    <location>
        <begin position="163"/>
        <end position="173"/>
    </location>
</feature>
<proteinExistence type="predicted"/>
<reference evidence="2" key="1">
    <citation type="journal article" date="2020" name="bioRxiv">
        <title>Comparative genomics of Chlamydomonas.</title>
        <authorList>
            <person name="Craig R.J."/>
            <person name="Hasan A.R."/>
            <person name="Ness R.W."/>
            <person name="Keightley P.D."/>
        </authorList>
    </citation>
    <scope>NUCLEOTIDE SEQUENCE</scope>
    <source>
        <strain evidence="2">SAG 7.73</strain>
    </source>
</reference>
<dbReference type="Proteomes" id="UP000650467">
    <property type="component" value="Unassembled WGS sequence"/>
</dbReference>
<evidence type="ECO:0000313" key="2">
    <source>
        <dbReference type="EMBL" id="KAG2423789.1"/>
    </source>
</evidence>
<evidence type="ECO:0000313" key="3">
    <source>
        <dbReference type="Proteomes" id="UP000650467"/>
    </source>
</evidence>
<feature type="compositionally biased region" description="Low complexity" evidence="1">
    <location>
        <begin position="247"/>
        <end position="264"/>
    </location>
</feature>
<name>A0A835SB95_CHLIN</name>
<feature type="region of interest" description="Disordered" evidence="1">
    <location>
        <begin position="94"/>
        <end position="143"/>
    </location>
</feature>
<evidence type="ECO:0000256" key="1">
    <source>
        <dbReference type="SAM" id="MobiDB-lite"/>
    </source>
</evidence>
<feature type="compositionally biased region" description="Low complexity" evidence="1">
    <location>
        <begin position="103"/>
        <end position="139"/>
    </location>
</feature>
<accession>A0A835SB95</accession>
<organism evidence="2 3">
    <name type="scientific">Chlamydomonas incerta</name>
    <dbReference type="NCBI Taxonomy" id="51695"/>
    <lineage>
        <taxon>Eukaryota</taxon>
        <taxon>Viridiplantae</taxon>
        <taxon>Chlorophyta</taxon>
        <taxon>core chlorophytes</taxon>
        <taxon>Chlorophyceae</taxon>
        <taxon>CS clade</taxon>
        <taxon>Chlamydomonadales</taxon>
        <taxon>Chlamydomonadaceae</taxon>
        <taxon>Chlamydomonas</taxon>
    </lineage>
</organism>
<sequence>MQVGNEGFAAEYDKALGRVTWRHEMTAGTTRAVIDKISLIMKFNIPLIVDVGMKDVGIQVAVDKFARNCDNAASSGRHRHRHLLSSARQLMATAPTPLEGPGNSSSSSNSTNSTAASTASTTTSTTAASSNITTNTSNTTREEEPLLPLGEHAGLEHTASALSPPPPPPPPPSAKKTAAAAPPPPPPPFPLGAAVGGVVVSTNPDIPYSDTTCGTLYFVRNDTTGALVQMFDPIPNCTVSLAAHGNSTAPAAPAAAGSSSNSSSECHNALS</sequence>
<protein>
    <submittedName>
        <fullName evidence="2">Uncharacterized protein</fullName>
    </submittedName>
</protein>
<keyword evidence="3" id="KW-1185">Reference proteome</keyword>
<dbReference type="EMBL" id="JAEHOC010000074">
    <property type="protein sequence ID" value="KAG2423789.1"/>
    <property type="molecule type" value="Genomic_DNA"/>
</dbReference>